<dbReference type="EMBL" id="PVNL01000086">
    <property type="protein sequence ID" value="PRQ06004.1"/>
    <property type="molecule type" value="Genomic_DNA"/>
</dbReference>
<proteinExistence type="predicted"/>
<gene>
    <name evidence="2" type="ORF">ENSA7_42660</name>
</gene>
<evidence type="ECO:0000313" key="3">
    <source>
        <dbReference type="Proteomes" id="UP000238823"/>
    </source>
</evidence>
<dbReference type="SUPFAM" id="SSF47413">
    <property type="entry name" value="lambda repressor-like DNA-binding domains"/>
    <property type="match status" value="1"/>
</dbReference>
<dbReference type="CDD" id="cd00093">
    <property type="entry name" value="HTH_XRE"/>
    <property type="match status" value="1"/>
</dbReference>
<dbReference type="Gene3D" id="1.10.260.40">
    <property type="entry name" value="lambda repressor-like DNA-binding domains"/>
    <property type="match status" value="1"/>
</dbReference>
<dbReference type="InterPro" id="IPR010982">
    <property type="entry name" value="Lambda_DNA-bd_dom_sf"/>
</dbReference>
<accession>A0A2S9YLN5</accession>
<dbReference type="PROSITE" id="PS50943">
    <property type="entry name" value="HTH_CROC1"/>
    <property type="match status" value="1"/>
</dbReference>
<evidence type="ECO:0000259" key="1">
    <source>
        <dbReference type="PROSITE" id="PS50943"/>
    </source>
</evidence>
<reference evidence="2 3" key="1">
    <citation type="submission" date="2018-03" db="EMBL/GenBank/DDBJ databases">
        <title>Draft Genome Sequences of the Obligatory Marine Myxobacteria Enhygromyxa salina SWB007.</title>
        <authorList>
            <person name="Poehlein A."/>
            <person name="Moghaddam J.A."/>
            <person name="Harms H."/>
            <person name="Alanjari M."/>
            <person name="Koenig G.M."/>
            <person name="Daniel R."/>
            <person name="Schaeberle T.F."/>
        </authorList>
    </citation>
    <scope>NUCLEOTIDE SEQUENCE [LARGE SCALE GENOMIC DNA]</scope>
    <source>
        <strain evidence="2 3">SWB007</strain>
    </source>
</reference>
<organism evidence="2 3">
    <name type="scientific">Enhygromyxa salina</name>
    <dbReference type="NCBI Taxonomy" id="215803"/>
    <lineage>
        <taxon>Bacteria</taxon>
        <taxon>Pseudomonadati</taxon>
        <taxon>Myxococcota</taxon>
        <taxon>Polyangia</taxon>
        <taxon>Nannocystales</taxon>
        <taxon>Nannocystaceae</taxon>
        <taxon>Enhygromyxa</taxon>
    </lineage>
</organism>
<evidence type="ECO:0000313" key="2">
    <source>
        <dbReference type="EMBL" id="PRQ06004.1"/>
    </source>
</evidence>
<comment type="caution">
    <text evidence="2">The sequence shown here is derived from an EMBL/GenBank/DDBJ whole genome shotgun (WGS) entry which is preliminary data.</text>
</comment>
<dbReference type="GO" id="GO:0003677">
    <property type="term" value="F:DNA binding"/>
    <property type="evidence" value="ECO:0007669"/>
    <property type="project" value="InterPro"/>
</dbReference>
<name>A0A2S9YLN5_9BACT</name>
<feature type="domain" description="HTH cro/C1-type" evidence="1">
    <location>
        <begin position="25"/>
        <end position="73"/>
    </location>
</feature>
<protein>
    <submittedName>
        <fullName evidence="2">Helix-turn-helix protein</fullName>
    </submittedName>
</protein>
<dbReference type="Pfam" id="PF01381">
    <property type="entry name" value="HTH_3"/>
    <property type="match status" value="1"/>
</dbReference>
<dbReference type="AlphaFoldDB" id="A0A2S9YLN5"/>
<dbReference type="InterPro" id="IPR001387">
    <property type="entry name" value="Cro/C1-type_HTH"/>
</dbReference>
<sequence length="80" mass="8957">MYRPLVTRRRAYEVLATNLHRLTFEQNLTLEEVARRAGISLEQLEAICSGEVDPDLDLVDLIAKAVGVTASELLAEPDYN</sequence>
<dbReference type="Proteomes" id="UP000238823">
    <property type="component" value="Unassembled WGS sequence"/>
</dbReference>
<dbReference type="SMART" id="SM00530">
    <property type="entry name" value="HTH_XRE"/>
    <property type="match status" value="1"/>
</dbReference>